<evidence type="ECO:0000313" key="1">
    <source>
        <dbReference type="EMBL" id="BCJ67719.1"/>
    </source>
</evidence>
<sequence>MVQPNAWVPGTTGPVIGVPAWGGARWGGNGGVDNGRGPYSHTAPPPGVTSGAALGAAYCGVLPVLAAQGRDYGYLTKITKAGTLVDSTGANSGTVTVDTATGTVGVTVTRAGAVLQYLDIVGQLSIRAQNVTVRYCRIDSRRVTGTGKYIVSTQDASPGLTISYCELICGPAISAAIPPYGGYTARYNAVHEVSNDAFKVGRNALVEYNWVYGLRKAPGAHADPVQWTSGDNIGVLFNRLDCFTGAADAPSPEVVDFANGTLQVGTMTGNGSWFLMTDNYCNGANYVIRVGNQSPQNGYTTQHAFWLRNRFGRQFIAGPVYNSIQASADQVFDDTNVWHQSGQTYRRTGSPPVWYYSHVVTAGQPVSDWTPVSMGRYP</sequence>
<name>A0A810N6A9_9ACTN</name>
<organism evidence="1 2">
    <name type="scientific">Polymorphospora rubra</name>
    <dbReference type="NCBI Taxonomy" id="338584"/>
    <lineage>
        <taxon>Bacteria</taxon>
        <taxon>Bacillati</taxon>
        <taxon>Actinomycetota</taxon>
        <taxon>Actinomycetes</taxon>
        <taxon>Micromonosporales</taxon>
        <taxon>Micromonosporaceae</taxon>
        <taxon>Polymorphospora</taxon>
    </lineage>
</organism>
<dbReference type="Proteomes" id="UP000680866">
    <property type="component" value="Chromosome"/>
</dbReference>
<proteinExistence type="predicted"/>
<evidence type="ECO:0000313" key="2">
    <source>
        <dbReference type="Proteomes" id="UP000680866"/>
    </source>
</evidence>
<accession>A0A810N6A9</accession>
<dbReference type="AlphaFoldDB" id="A0A810N6A9"/>
<dbReference type="EMBL" id="AP023359">
    <property type="protein sequence ID" value="BCJ67719.1"/>
    <property type="molecule type" value="Genomic_DNA"/>
</dbReference>
<reference evidence="1" key="1">
    <citation type="submission" date="2020-08" db="EMBL/GenBank/DDBJ databases">
        <title>Whole genome shotgun sequence of Polymorphospora rubra NBRC 101157.</title>
        <authorList>
            <person name="Komaki H."/>
            <person name="Tamura T."/>
        </authorList>
    </citation>
    <scope>NUCLEOTIDE SEQUENCE</scope>
    <source>
        <strain evidence="1">NBRC 101157</strain>
    </source>
</reference>
<keyword evidence="2" id="KW-1185">Reference proteome</keyword>
<dbReference type="RefSeq" id="WP_212817013.1">
    <property type="nucleotide sequence ID" value="NZ_AP023359.1"/>
</dbReference>
<gene>
    <name evidence="1" type="ORF">Prubr_47400</name>
</gene>
<dbReference type="KEGG" id="pry:Prubr_47400"/>
<protein>
    <submittedName>
        <fullName evidence="1">Uncharacterized protein</fullName>
    </submittedName>
</protein>